<dbReference type="STRING" id="336831.WG68_03035"/>
<comment type="caution">
    <text evidence="1">The sequence shown here is derived from an EMBL/GenBank/DDBJ whole genome shotgun (WGS) entry which is preliminary data.</text>
</comment>
<dbReference type="AlphaFoldDB" id="A0A0M2VCT0"/>
<gene>
    <name evidence="1" type="ORF">WG68_03035</name>
</gene>
<protein>
    <recommendedName>
        <fullName evidence="3">Amidase</fullName>
    </recommendedName>
</protein>
<accession>A0A0M2VCT0</accession>
<dbReference type="EMBL" id="LAHO01000002">
    <property type="protein sequence ID" value="KKO46928.1"/>
    <property type="molecule type" value="Genomic_DNA"/>
</dbReference>
<proteinExistence type="predicted"/>
<sequence length="234" mass="26664">MPNLNEYLGSIISSITNARVMADIQTVKVAEEYAKHDLLKHFAVPHMRVGDVELTIPVALDVLTEKTETEYQPIDNTKFNSLMYKELTNSLGRTSLPSKASKALRALLVEQTHSLEQSLRIKQDLAPVEEYSQVAARQLVQLAEEYQLVSRESIPKLNVEQITSRVMAVAKQEIKVLNQRKVIDNLNVIAESHKLREENPQNIIYIKLKISEEGMEWQQMESSNGEISRRLLPE</sequence>
<dbReference type="OrthoDB" id="7067605at2"/>
<dbReference type="Proteomes" id="UP000034228">
    <property type="component" value="Unassembled WGS sequence"/>
</dbReference>
<reference evidence="1 2" key="1">
    <citation type="submission" date="2015-03" db="EMBL/GenBank/DDBJ databases">
        <title>Draft genome sequences of two protease-producing strains of Arsukibacterium isolated from two cold and alkaline environments.</title>
        <authorList>
            <person name="Lylloff J.E."/>
            <person name="Skov L.B."/>
            <person name="Jepsen M."/>
            <person name="Hallin P.F."/>
            <person name="Sorensen S.J."/>
            <person name="Stougaard P."/>
            <person name="Glaring M.A."/>
        </authorList>
    </citation>
    <scope>NUCLEOTIDE SEQUENCE [LARGE SCALE GENOMIC DNA]</scope>
    <source>
        <strain evidence="1 2">GCM72</strain>
    </source>
</reference>
<organism evidence="1 2">
    <name type="scientific">Arsukibacterium ikkense</name>
    <dbReference type="NCBI Taxonomy" id="336831"/>
    <lineage>
        <taxon>Bacteria</taxon>
        <taxon>Pseudomonadati</taxon>
        <taxon>Pseudomonadota</taxon>
        <taxon>Gammaproteobacteria</taxon>
        <taxon>Chromatiales</taxon>
        <taxon>Chromatiaceae</taxon>
        <taxon>Arsukibacterium</taxon>
    </lineage>
</organism>
<name>A0A0M2VCT0_9GAMM</name>
<evidence type="ECO:0000313" key="1">
    <source>
        <dbReference type="EMBL" id="KKO46928.1"/>
    </source>
</evidence>
<dbReference type="PATRIC" id="fig|336831.14.peg.3763"/>
<dbReference type="RefSeq" id="WP_046556175.1">
    <property type="nucleotide sequence ID" value="NZ_LAHO01000002.1"/>
</dbReference>
<evidence type="ECO:0008006" key="3">
    <source>
        <dbReference type="Google" id="ProtNLM"/>
    </source>
</evidence>
<keyword evidence="2" id="KW-1185">Reference proteome</keyword>
<evidence type="ECO:0000313" key="2">
    <source>
        <dbReference type="Proteomes" id="UP000034228"/>
    </source>
</evidence>